<evidence type="ECO:0000256" key="4">
    <source>
        <dbReference type="PIRSR" id="PIRSR000097-1"/>
    </source>
</evidence>
<evidence type="ECO:0000256" key="6">
    <source>
        <dbReference type="PIRSR" id="PIRSR000097-3"/>
    </source>
</evidence>
<dbReference type="InterPro" id="IPR023210">
    <property type="entry name" value="NADP_OxRdtase_dom"/>
</dbReference>
<dbReference type="PRINTS" id="PR00069">
    <property type="entry name" value="ALDKETRDTASE"/>
</dbReference>
<dbReference type="PROSITE" id="PS00798">
    <property type="entry name" value="ALDOKETO_REDUCTASE_1"/>
    <property type="match status" value="1"/>
</dbReference>
<evidence type="ECO:0000256" key="1">
    <source>
        <dbReference type="ARBA" id="ARBA00007905"/>
    </source>
</evidence>
<dbReference type="AlphaFoldDB" id="A0A0F4KTP5"/>
<feature type="site" description="Lowers pKa of active site Tyr" evidence="6">
    <location>
        <position position="82"/>
    </location>
</feature>
<evidence type="ECO:0000256" key="3">
    <source>
        <dbReference type="ARBA" id="ARBA00023002"/>
    </source>
</evidence>
<dbReference type="InterPro" id="IPR020471">
    <property type="entry name" value="AKR"/>
</dbReference>
<feature type="binding site" evidence="5">
    <location>
        <position position="115"/>
    </location>
    <ligand>
        <name>substrate</name>
    </ligand>
</feature>
<dbReference type="Proteomes" id="UP000033648">
    <property type="component" value="Unassembled WGS sequence"/>
</dbReference>
<evidence type="ECO:0000313" key="9">
    <source>
        <dbReference type="Proteomes" id="UP000033648"/>
    </source>
</evidence>
<comment type="similarity">
    <text evidence="1">Belongs to the aldo/keto reductase family.</text>
</comment>
<dbReference type="FunFam" id="3.20.20.100:FF:000015">
    <property type="entry name" value="Oxidoreductase, aldo/keto reductase family"/>
    <property type="match status" value="1"/>
</dbReference>
<dbReference type="SUPFAM" id="SSF51430">
    <property type="entry name" value="NAD(P)-linked oxidoreductase"/>
    <property type="match status" value="1"/>
</dbReference>
<comment type="caution">
    <text evidence="8">The sequence shown here is derived from an EMBL/GenBank/DDBJ whole genome shotgun (WGS) entry which is preliminary data.</text>
</comment>
<feature type="domain" description="NADP-dependent oxidoreductase" evidence="7">
    <location>
        <begin position="34"/>
        <end position="265"/>
    </location>
</feature>
<sequence>MQNDLSVSVPSVKLNNGVLMPMEGFGVYQIADLDECRRSVLDALETGYRAIDTAQAYGNEQAVGDALAQSGLDRDQVFLTTKVWISNYGYDKTKASIEESMKKLGTDHLDLVLLHQPFNDYYAAWHALEDLYDQGVLRAIGVSNFYADRYVDLVKFNRIVPAVNQLETHVFHQRPQERAYMDKYGTRIESWGPFAEGRQGMFTNPTLTEIGQAHGRTTAQVALRFLVQDGVIVIPKTTHRERMRENLDIWDFQLSDQEMGRLRAMDTGKSAFMNHEDPETVEDFAN</sequence>
<dbReference type="PATRIC" id="fig|1684.4.peg.1589"/>
<gene>
    <name evidence="8" type="ORF">JF69_14800</name>
</gene>
<feature type="active site" description="Proton donor" evidence="4">
    <location>
        <position position="57"/>
    </location>
</feature>
<evidence type="ECO:0000313" key="8">
    <source>
        <dbReference type="EMBL" id="KJY49384.1"/>
    </source>
</evidence>
<evidence type="ECO:0000259" key="7">
    <source>
        <dbReference type="Pfam" id="PF00248"/>
    </source>
</evidence>
<organism evidence="8 9">
    <name type="scientific">Bifidobacterium asteroides</name>
    <dbReference type="NCBI Taxonomy" id="1684"/>
    <lineage>
        <taxon>Bacteria</taxon>
        <taxon>Bacillati</taxon>
        <taxon>Actinomycetota</taxon>
        <taxon>Actinomycetes</taxon>
        <taxon>Bifidobacteriales</taxon>
        <taxon>Bifidobacteriaceae</taxon>
        <taxon>Bifidobacterium</taxon>
    </lineage>
</organism>
<protein>
    <submittedName>
        <fullName evidence="8">Oxidoreductase, aldo/keto reductase</fullName>
    </submittedName>
</protein>
<dbReference type="EMBL" id="JWME01000013">
    <property type="protein sequence ID" value="KJY49384.1"/>
    <property type="molecule type" value="Genomic_DNA"/>
</dbReference>
<keyword evidence="3" id="KW-0560">Oxidoreductase</keyword>
<dbReference type="PANTHER" id="PTHR43827">
    <property type="entry name" value="2,5-DIKETO-D-GLUCONIC ACID REDUCTASE"/>
    <property type="match status" value="1"/>
</dbReference>
<dbReference type="PROSITE" id="PS00063">
    <property type="entry name" value="ALDOKETO_REDUCTASE_3"/>
    <property type="match status" value="1"/>
</dbReference>
<name>A0A0F4KTP5_9BIFI</name>
<dbReference type="GO" id="GO:0016616">
    <property type="term" value="F:oxidoreductase activity, acting on the CH-OH group of donors, NAD or NADP as acceptor"/>
    <property type="evidence" value="ECO:0007669"/>
    <property type="project" value="UniProtKB-ARBA"/>
</dbReference>
<dbReference type="InterPro" id="IPR018170">
    <property type="entry name" value="Aldo/ket_reductase_CS"/>
</dbReference>
<dbReference type="InterPro" id="IPR036812">
    <property type="entry name" value="NAD(P)_OxRdtase_dom_sf"/>
</dbReference>
<dbReference type="Pfam" id="PF00248">
    <property type="entry name" value="Aldo_ket_red"/>
    <property type="match status" value="1"/>
</dbReference>
<evidence type="ECO:0000256" key="2">
    <source>
        <dbReference type="ARBA" id="ARBA00022857"/>
    </source>
</evidence>
<dbReference type="PANTHER" id="PTHR43827:SF3">
    <property type="entry name" value="NADP-DEPENDENT OXIDOREDUCTASE DOMAIN-CONTAINING PROTEIN"/>
    <property type="match status" value="1"/>
</dbReference>
<evidence type="ECO:0000256" key="5">
    <source>
        <dbReference type="PIRSR" id="PIRSR000097-2"/>
    </source>
</evidence>
<dbReference type="PIRSF" id="PIRSF000097">
    <property type="entry name" value="AKR"/>
    <property type="match status" value="1"/>
</dbReference>
<keyword evidence="2" id="KW-0521">NADP</keyword>
<accession>A0A0F4KTP5</accession>
<reference evidence="8 9" key="1">
    <citation type="submission" date="2014-12" db="EMBL/GenBank/DDBJ databases">
        <title>Comparative genomics of the lactic acid bacteria isolated from the honey bee gut.</title>
        <authorList>
            <person name="Ellegaard K.M."/>
            <person name="Tamarit D."/>
            <person name="Javelind E."/>
            <person name="Olofsson T."/>
            <person name="Andersson S.G."/>
            <person name="Vasquez A."/>
        </authorList>
    </citation>
    <scope>NUCLEOTIDE SEQUENCE [LARGE SCALE GENOMIC DNA]</scope>
    <source>
        <strain evidence="8 9">Bin2</strain>
    </source>
</reference>
<dbReference type="CDD" id="cd19133">
    <property type="entry name" value="AKR_AKR5F1"/>
    <property type="match status" value="1"/>
</dbReference>
<proteinExistence type="inferred from homology"/>
<dbReference type="OrthoDB" id="9804790at2"/>
<dbReference type="Gene3D" id="3.20.20.100">
    <property type="entry name" value="NADP-dependent oxidoreductase domain"/>
    <property type="match status" value="1"/>
</dbReference>